<reference evidence="8" key="1">
    <citation type="submission" date="2022-04" db="EMBL/GenBank/DDBJ databases">
        <title>Carnegiea gigantea Genome sequencing and assembly v2.</title>
        <authorList>
            <person name="Copetti D."/>
            <person name="Sanderson M.J."/>
            <person name="Burquez A."/>
            <person name="Wojciechowski M.F."/>
        </authorList>
    </citation>
    <scope>NUCLEOTIDE SEQUENCE</scope>
    <source>
        <strain evidence="8">SGP5-SGP5p</strain>
        <tissue evidence="8">Aerial part</tissue>
    </source>
</reference>
<comment type="caution">
    <text evidence="8">The sequence shown here is derived from an EMBL/GenBank/DDBJ whole genome shotgun (WGS) entry which is preliminary data.</text>
</comment>
<keyword evidence="4" id="KW-0539">Nucleus</keyword>
<dbReference type="CDD" id="cd06407">
    <property type="entry name" value="PB1_NLP"/>
    <property type="match status" value="1"/>
</dbReference>
<dbReference type="Pfam" id="PF02042">
    <property type="entry name" value="RWP-RK"/>
    <property type="match status" value="1"/>
</dbReference>
<dbReference type="EMBL" id="JAKOGI010000038">
    <property type="protein sequence ID" value="KAJ8447444.1"/>
    <property type="molecule type" value="Genomic_DNA"/>
</dbReference>
<accession>A0A9Q1KR69</accession>
<evidence type="ECO:0000256" key="4">
    <source>
        <dbReference type="ARBA" id="ARBA00023242"/>
    </source>
</evidence>
<feature type="domain" description="PB1" evidence="7">
    <location>
        <begin position="875"/>
        <end position="959"/>
    </location>
</feature>
<evidence type="ECO:0000313" key="8">
    <source>
        <dbReference type="EMBL" id="KAJ8447444.1"/>
    </source>
</evidence>
<evidence type="ECO:0000256" key="1">
    <source>
        <dbReference type="ARBA" id="ARBA00023015"/>
    </source>
</evidence>
<dbReference type="PANTHER" id="PTHR32002:SF46">
    <property type="entry name" value="PROTEIN NLP2"/>
    <property type="match status" value="1"/>
</dbReference>
<sequence>MHMPTSISPRKCPTNLKQTPFFQFTKSPKMDEGAFTPPNPSIFGNIDYDLMDQLLGEGCWLQTADGSGFMQPAPSTSRGLSYPSYPLPISDAGSSSLTSAPQQGSYDRERWSSPQDCSKAEEAEELQSQDQKAIIPAAKSPGQPHSLCWEGDELNRVMWIGPKSNTGPSTPVQERLMRAIGNLREMNRNRDVLIQIWVPIKKGLKSFLTTVQQPHFFHPASTRLIHFREVSEQYEFPTDEQTKQAVGLPGRVFLGKVPEWTPNVCFFRQEEYPRVNYANVLDVRGSIALPVFERGSGDCLGVVEIIMTTEKINYRPEVESVCKALESVDLRSSEMLNISQEQGRKGSYEAILPEILNVLRTVCDTHNLPLAQTWAPCSQQGKGGCWHSDKNALCVSTVGSACYVRDQQVMDFHRACSEHHLLIGRGGIVGQAFETNQACFAIDVTEFSKVDYPLSHHAKMAGLRAAVAIHLHSIYHKPSDYVLEFYLPSDFPEKGLSLHDRIWGSLSTAVQQHCRSLQFVSTKDLERQTSFPGKQTQENQRKVNCSAPQKNCREETSWLSHVMDTQRKGKEKALSLDFGEEEEPSEEFRLNWSNSETDLQLGPAFSNCKDIKHDFMSKDGVESVCASSLGGRLPLGSKKASEKRRTKAQKTISLQVLRQYFAGSLKDAAKSIGVCPTTLKRICRQHGITRWPSRKIKKVDHSLRKLQLVIDSVQGAQGAIKLSSFYANFPELNSSNIQPRVDQFSSLNLNDQPKQQPTTQPEGSMFSSEATTSSSPSTSSSQTSTSSHCFPSGPKVSPPIATHASGSKGAFTAEDPSVVLKKARNEAQLQGSTKREPNQLLERSQSNKTLTEHTFLETLPPLPITRSWRSREMGPFKAKATFGEEKICFTILPNMGFVDLQQEILKRFNLEDLSNICIKYLDDDKEWVLLTCDADLEECIDIHKSSGSHRIKLILCPASSLGGSLGSRSLS</sequence>
<dbReference type="PANTHER" id="PTHR32002">
    <property type="entry name" value="PROTEIN NLP8"/>
    <property type="match status" value="1"/>
</dbReference>
<feature type="region of interest" description="Disordered" evidence="5">
    <location>
        <begin position="825"/>
        <end position="847"/>
    </location>
</feature>
<dbReference type="SMART" id="SM00666">
    <property type="entry name" value="PB1"/>
    <property type="match status" value="1"/>
</dbReference>
<name>A0A9Q1KR69_9CARY</name>
<keyword evidence="1" id="KW-0805">Transcription regulation</keyword>
<dbReference type="InterPro" id="IPR055081">
    <property type="entry name" value="NLP1-9_GAF"/>
</dbReference>
<keyword evidence="3" id="KW-0804">Transcription</keyword>
<dbReference type="OrthoDB" id="6270329at2759"/>
<dbReference type="Gene3D" id="3.10.20.90">
    <property type="entry name" value="Phosphatidylinositol 3-kinase Catalytic Subunit, Chain A, domain 1"/>
    <property type="match status" value="1"/>
</dbReference>
<dbReference type="InterPro" id="IPR034891">
    <property type="entry name" value="PB1_NLP"/>
</dbReference>
<dbReference type="GO" id="GO:0003677">
    <property type="term" value="F:DNA binding"/>
    <property type="evidence" value="ECO:0007669"/>
    <property type="project" value="UniProtKB-KW"/>
</dbReference>
<dbReference type="Pfam" id="PF22922">
    <property type="entry name" value="GAF_NLP"/>
    <property type="match status" value="1"/>
</dbReference>
<protein>
    <submittedName>
        <fullName evidence="8">Uncharacterized protein</fullName>
    </submittedName>
</protein>
<feature type="domain" description="RWP-RK" evidence="6">
    <location>
        <begin position="638"/>
        <end position="719"/>
    </location>
</feature>
<dbReference type="PROSITE" id="PS51519">
    <property type="entry name" value="RWP_RK"/>
    <property type="match status" value="1"/>
</dbReference>
<feature type="compositionally biased region" description="Low complexity" evidence="5">
    <location>
        <begin position="764"/>
        <end position="787"/>
    </location>
</feature>
<evidence type="ECO:0000256" key="3">
    <source>
        <dbReference type="ARBA" id="ARBA00023163"/>
    </source>
</evidence>
<dbReference type="InterPro" id="IPR053793">
    <property type="entry name" value="PB1-like"/>
</dbReference>
<dbReference type="GO" id="GO:0003700">
    <property type="term" value="F:DNA-binding transcription factor activity"/>
    <property type="evidence" value="ECO:0007669"/>
    <property type="project" value="InterPro"/>
</dbReference>
<gene>
    <name evidence="8" type="ORF">Cgig2_019438</name>
</gene>
<dbReference type="InterPro" id="IPR000270">
    <property type="entry name" value="PB1_dom"/>
</dbReference>
<feature type="compositionally biased region" description="Polar residues" evidence="5">
    <location>
        <begin position="92"/>
        <end position="105"/>
    </location>
</feature>
<evidence type="ECO:0000313" key="9">
    <source>
        <dbReference type="Proteomes" id="UP001153076"/>
    </source>
</evidence>
<feature type="compositionally biased region" description="Polar residues" evidence="5">
    <location>
        <begin position="747"/>
        <end position="762"/>
    </location>
</feature>
<evidence type="ECO:0000256" key="2">
    <source>
        <dbReference type="ARBA" id="ARBA00023125"/>
    </source>
</evidence>
<dbReference type="Proteomes" id="UP001153076">
    <property type="component" value="Unassembled WGS sequence"/>
</dbReference>
<dbReference type="PROSITE" id="PS51745">
    <property type="entry name" value="PB1"/>
    <property type="match status" value="1"/>
</dbReference>
<dbReference type="Pfam" id="PF00564">
    <property type="entry name" value="PB1"/>
    <property type="match status" value="1"/>
</dbReference>
<dbReference type="SUPFAM" id="SSF54277">
    <property type="entry name" value="CAD &amp; PB1 domains"/>
    <property type="match status" value="1"/>
</dbReference>
<evidence type="ECO:0000259" key="7">
    <source>
        <dbReference type="PROSITE" id="PS51745"/>
    </source>
</evidence>
<proteinExistence type="predicted"/>
<dbReference type="InterPro" id="IPR045012">
    <property type="entry name" value="NLP"/>
</dbReference>
<keyword evidence="9" id="KW-1185">Reference proteome</keyword>
<evidence type="ECO:0000256" key="5">
    <source>
        <dbReference type="SAM" id="MobiDB-lite"/>
    </source>
</evidence>
<evidence type="ECO:0000259" key="6">
    <source>
        <dbReference type="PROSITE" id="PS51519"/>
    </source>
</evidence>
<dbReference type="AlphaFoldDB" id="A0A9Q1KR69"/>
<keyword evidence="2" id="KW-0238">DNA-binding</keyword>
<dbReference type="InterPro" id="IPR003035">
    <property type="entry name" value="RWP-RK_dom"/>
</dbReference>
<organism evidence="8 9">
    <name type="scientific">Carnegiea gigantea</name>
    <dbReference type="NCBI Taxonomy" id="171969"/>
    <lineage>
        <taxon>Eukaryota</taxon>
        <taxon>Viridiplantae</taxon>
        <taxon>Streptophyta</taxon>
        <taxon>Embryophyta</taxon>
        <taxon>Tracheophyta</taxon>
        <taxon>Spermatophyta</taxon>
        <taxon>Magnoliopsida</taxon>
        <taxon>eudicotyledons</taxon>
        <taxon>Gunneridae</taxon>
        <taxon>Pentapetalae</taxon>
        <taxon>Caryophyllales</taxon>
        <taxon>Cactineae</taxon>
        <taxon>Cactaceae</taxon>
        <taxon>Cactoideae</taxon>
        <taxon>Echinocereeae</taxon>
        <taxon>Carnegiea</taxon>
    </lineage>
</organism>
<feature type="region of interest" description="Disordered" evidence="5">
    <location>
        <begin position="747"/>
        <end position="809"/>
    </location>
</feature>
<feature type="region of interest" description="Disordered" evidence="5">
    <location>
        <begin position="92"/>
        <end position="130"/>
    </location>
</feature>